<dbReference type="FunFam" id="3.40.50.720:FF:000311">
    <property type="entry name" value="Ornithine cyclodeaminase"/>
    <property type="match status" value="1"/>
</dbReference>
<organism evidence="5">
    <name type="scientific">Ignisphaera aggregans</name>
    <dbReference type="NCBI Taxonomy" id="334771"/>
    <lineage>
        <taxon>Archaea</taxon>
        <taxon>Thermoproteota</taxon>
        <taxon>Thermoprotei</taxon>
        <taxon>Desulfurococcales</taxon>
        <taxon>Desulfurococcaceae</taxon>
        <taxon>Ignisphaera</taxon>
    </lineage>
</organism>
<dbReference type="GO" id="GO:0000286">
    <property type="term" value="F:alanine dehydrogenase activity"/>
    <property type="evidence" value="ECO:0007669"/>
    <property type="project" value="UniProtKB-UniRule"/>
</dbReference>
<keyword evidence="1 3" id="KW-0560">Oxidoreductase</keyword>
<dbReference type="GO" id="GO:0006522">
    <property type="term" value="P:alanine metabolic process"/>
    <property type="evidence" value="ECO:0007669"/>
    <property type="project" value="UniProtKB-UniRule"/>
</dbReference>
<evidence type="ECO:0000256" key="1">
    <source>
        <dbReference type="ARBA" id="ARBA00023002"/>
    </source>
</evidence>
<dbReference type="Pfam" id="PF02423">
    <property type="entry name" value="OCD_Mu_crystall"/>
    <property type="match status" value="1"/>
</dbReference>
<dbReference type="GO" id="GO:0051287">
    <property type="term" value="F:NAD binding"/>
    <property type="evidence" value="ECO:0007669"/>
    <property type="project" value="UniProtKB-UniRule"/>
</dbReference>
<dbReference type="InterPro" id="IPR028609">
    <property type="entry name" value="AlaDH_arch-typ"/>
</dbReference>
<sequence>MIEIRILDSSDVKVLLKMSNAIELVERAFMEKGLGRVQMPAKTYLFFNKYDGDLRTMPAYFPYLDIAGVKIVNSHPNNPVKYGLPTVMAIIVLVDPKTGRPVCLMDGTLITGIRTGAAAAVATKYLARKDSRTVGIIGAGFIAPFNIEALYNVVKIESIKIFDINRSRAEKLAKDTELNYSITTTIAEKCSDVVRDTDILVTLTPSREPIVKNEWISEGMHINAMGADAPGKEELDPMILKRAKIVVDDMEQALHSGEVNVPITRGILKPNEIYGELGEIVAGIKPGRVSDNEVTVFDSTGLAIQDVITAWYVYEEAERRGFGRKITIY</sequence>
<dbReference type="EMBL" id="DTAI01000243">
    <property type="protein sequence ID" value="HGN37491.1"/>
    <property type="molecule type" value="Genomic_DNA"/>
</dbReference>
<dbReference type="AlphaFoldDB" id="A0A7J3IA46"/>
<dbReference type="HAMAP" id="MF_00935">
    <property type="entry name" value="AlaDH_arch"/>
    <property type="match status" value="1"/>
</dbReference>
<dbReference type="PANTHER" id="PTHR13812">
    <property type="entry name" value="KETIMINE REDUCTASE MU-CRYSTALLIN"/>
    <property type="match status" value="1"/>
</dbReference>
<evidence type="ECO:0000256" key="2">
    <source>
        <dbReference type="ARBA" id="ARBA00023027"/>
    </source>
</evidence>
<evidence type="ECO:0000313" key="6">
    <source>
        <dbReference type="EMBL" id="HGQ18090.1"/>
    </source>
</evidence>
<name>A0A7J3IA46_9CREN</name>
<comment type="catalytic activity">
    <reaction evidence="3">
        <text>L-alanine + NAD(+) + H2O = pyruvate + NH4(+) + NADH + H(+)</text>
        <dbReference type="Rhea" id="RHEA:18405"/>
        <dbReference type="ChEBI" id="CHEBI:15361"/>
        <dbReference type="ChEBI" id="CHEBI:15377"/>
        <dbReference type="ChEBI" id="CHEBI:15378"/>
        <dbReference type="ChEBI" id="CHEBI:28938"/>
        <dbReference type="ChEBI" id="CHEBI:57540"/>
        <dbReference type="ChEBI" id="CHEBI:57945"/>
        <dbReference type="ChEBI" id="CHEBI:57972"/>
        <dbReference type="EC" id="1.4.1.1"/>
    </reaction>
</comment>
<dbReference type="EC" id="1.4.1.1" evidence="3 4"/>
<reference evidence="5" key="1">
    <citation type="journal article" date="2020" name="mSystems">
        <title>Genome- and Community-Level Interaction Insights into Carbon Utilization and Element Cycling Functions of Hydrothermarchaeota in Hydrothermal Sediment.</title>
        <authorList>
            <person name="Zhou Z."/>
            <person name="Liu Y."/>
            <person name="Xu W."/>
            <person name="Pan J."/>
            <person name="Luo Z.H."/>
            <person name="Li M."/>
        </authorList>
    </citation>
    <scope>NUCLEOTIDE SEQUENCE [LARGE SCALE GENOMIC DNA]</scope>
    <source>
        <strain evidence="5">SpSt-618</strain>
        <strain evidence="6">SpSt-657</strain>
    </source>
</reference>
<feature type="active site" description="Proton donor/acceptor" evidence="3">
    <location>
        <position position="70"/>
    </location>
</feature>
<dbReference type="PIRSF" id="PIRSF001439">
    <property type="entry name" value="CryM"/>
    <property type="match status" value="1"/>
</dbReference>
<dbReference type="InterPro" id="IPR012742">
    <property type="entry name" value="Ala_DH_archaeglobus"/>
</dbReference>
<keyword evidence="2 3" id="KW-0520">NAD</keyword>
<dbReference type="NCBIfam" id="TIGR02371">
    <property type="entry name" value="ala_DH_arch"/>
    <property type="match status" value="1"/>
</dbReference>
<dbReference type="GO" id="GO:0005737">
    <property type="term" value="C:cytoplasm"/>
    <property type="evidence" value="ECO:0007669"/>
    <property type="project" value="TreeGrafter"/>
</dbReference>
<feature type="binding site" evidence="3">
    <location>
        <begin position="226"/>
        <end position="228"/>
    </location>
    <ligand>
        <name>NAD(+)</name>
        <dbReference type="ChEBI" id="CHEBI:57540"/>
    </ligand>
</feature>
<evidence type="ECO:0000256" key="4">
    <source>
        <dbReference type="NCBIfam" id="TIGR02371"/>
    </source>
</evidence>
<dbReference type="Gene3D" id="3.30.1780.10">
    <property type="entry name" value="ornithine cyclodeaminase, domain 1"/>
    <property type="match status" value="1"/>
</dbReference>
<feature type="binding site" evidence="3">
    <location>
        <position position="114"/>
    </location>
    <ligand>
        <name>NAD(+)</name>
        <dbReference type="ChEBI" id="CHEBI:57540"/>
    </ligand>
</feature>
<comment type="similarity">
    <text evidence="3">Belongs to the ornithine cyclodeaminase/mu-crystallin family. Archaeal alanine dehydrogenase subfamily.</text>
</comment>
<dbReference type="Gene3D" id="3.40.50.720">
    <property type="entry name" value="NAD(P)-binding Rossmann-like Domain"/>
    <property type="match status" value="1"/>
</dbReference>
<evidence type="ECO:0000313" key="5">
    <source>
        <dbReference type="EMBL" id="HGN37491.1"/>
    </source>
</evidence>
<dbReference type="InterPro" id="IPR036291">
    <property type="entry name" value="NAD(P)-bd_dom_sf"/>
</dbReference>
<keyword evidence="3" id="KW-0547">Nucleotide-binding</keyword>
<protein>
    <recommendedName>
        <fullName evidence="3 4">Alanine dehydrogenase</fullName>
        <shortName evidence="3">AlaDH</shortName>
        <ecNumber evidence="3 4">1.4.1.1</ecNumber>
    </recommendedName>
</protein>
<comment type="function">
    <text evidence="3">Catalyzes the NAD(+)-dependent oxidative deamination of L-alanine to pyruvate, and the reverse reaction, the reductive amination of pyruvate.</text>
</comment>
<dbReference type="EMBL" id="DTBZ01000076">
    <property type="protein sequence ID" value="HGQ18090.1"/>
    <property type="molecule type" value="Genomic_DNA"/>
</dbReference>
<dbReference type="PANTHER" id="PTHR13812:SF19">
    <property type="entry name" value="KETIMINE REDUCTASE MU-CRYSTALLIN"/>
    <property type="match status" value="1"/>
</dbReference>
<evidence type="ECO:0000256" key="3">
    <source>
        <dbReference type="HAMAP-Rule" id="MF_00935"/>
    </source>
</evidence>
<accession>A0A7J3IA46</accession>
<dbReference type="SUPFAM" id="SSF51735">
    <property type="entry name" value="NAD(P)-binding Rossmann-fold domains"/>
    <property type="match status" value="1"/>
</dbReference>
<comment type="caution">
    <text evidence="3">Lacks conserved residue(s) required for the propagation of feature annotation.</text>
</comment>
<proteinExistence type="inferred from homology"/>
<dbReference type="FunFam" id="3.30.1780.10:FF:000002">
    <property type="entry name" value="Ornithine cyclodeaminase"/>
    <property type="match status" value="1"/>
</dbReference>
<feature type="binding site" evidence="3">
    <location>
        <position position="232"/>
    </location>
    <ligand>
        <name>NAD(+)</name>
        <dbReference type="ChEBI" id="CHEBI:57540"/>
    </ligand>
</feature>
<comment type="caution">
    <text evidence="5">The sequence shown here is derived from an EMBL/GenBank/DDBJ whole genome shotgun (WGS) entry which is preliminary data.</text>
</comment>
<gene>
    <name evidence="3" type="primary">ala</name>
    <name evidence="5" type="ORF">ENT87_08105</name>
    <name evidence="6" type="ORF">ENU30_03825</name>
</gene>
<dbReference type="InterPro" id="IPR023401">
    <property type="entry name" value="ODC_N"/>
</dbReference>
<dbReference type="InterPro" id="IPR003462">
    <property type="entry name" value="ODC_Mu_crystall"/>
</dbReference>
<feature type="binding site" evidence="3">
    <location>
        <position position="299"/>
    </location>
    <ligand>
        <name>NAD(+)</name>
        <dbReference type="ChEBI" id="CHEBI:57540"/>
    </ligand>
</feature>